<sequence length="106" mass="12119">MDTSFNLLQKVFSHFTGLANLYVNQISGLKTVEKLDLNNNRLLTSVIDSLTSVTELSVDTVCEALLEWRCHKVLSSGIKTKRVRVQRSRSFSRVRIHFDHTISPKE</sequence>
<dbReference type="EMBL" id="JANTQA010000072">
    <property type="protein sequence ID" value="KAJ3424696.1"/>
    <property type="molecule type" value="Genomic_DNA"/>
</dbReference>
<evidence type="ECO:0000313" key="2">
    <source>
        <dbReference type="Proteomes" id="UP001146793"/>
    </source>
</evidence>
<reference evidence="1" key="1">
    <citation type="submission" date="2022-08" db="EMBL/GenBank/DDBJ databases">
        <title>Novel sulphate-reducing endosymbionts in the free-living metamonad Anaeramoeba.</title>
        <authorList>
            <person name="Jerlstrom-Hultqvist J."/>
            <person name="Cepicka I."/>
            <person name="Gallot-Lavallee L."/>
            <person name="Salas-Leiva D."/>
            <person name="Curtis B.A."/>
            <person name="Zahonova K."/>
            <person name="Pipaliya S."/>
            <person name="Dacks J."/>
            <person name="Roger A.J."/>
        </authorList>
    </citation>
    <scope>NUCLEOTIDE SEQUENCE</scope>
    <source>
        <strain evidence="1">Busselton2</strain>
    </source>
</reference>
<name>A0AAV7Y4B8_9EUKA</name>
<comment type="caution">
    <text evidence="1">The sequence shown here is derived from an EMBL/GenBank/DDBJ whole genome shotgun (WGS) entry which is preliminary data.</text>
</comment>
<dbReference type="Proteomes" id="UP001146793">
    <property type="component" value="Unassembled WGS sequence"/>
</dbReference>
<organism evidence="1 2">
    <name type="scientific">Anaeramoeba flamelloides</name>
    <dbReference type="NCBI Taxonomy" id="1746091"/>
    <lineage>
        <taxon>Eukaryota</taxon>
        <taxon>Metamonada</taxon>
        <taxon>Anaeramoebidae</taxon>
        <taxon>Anaeramoeba</taxon>
    </lineage>
</organism>
<accession>A0AAV7Y4B8</accession>
<proteinExistence type="predicted"/>
<dbReference type="AlphaFoldDB" id="A0AAV7Y4B8"/>
<protein>
    <submittedName>
        <fullName evidence="1">Protein furry</fullName>
    </submittedName>
</protein>
<gene>
    <name evidence="1" type="ORF">M0812_29420</name>
</gene>
<evidence type="ECO:0000313" key="1">
    <source>
        <dbReference type="EMBL" id="KAJ3424696.1"/>
    </source>
</evidence>